<protein>
    <recommendedName>
        <fullName evidence="3">SWIM-type domain-containing protein</fullName>
    </recommendedName>
</protein>
<dbReference type="GO" id="GO:0008270">
    <property type="term" value="F:zinc ion binding"/>
    <property type="evidence" value="ECO:0007669"/>
    <property type="project" value="UniProtKB-KW"/>
</dbReference>
<comment type="caution">
    <text evidence="4">The sequence shown here is derived from an EMBL/GenBank/DDBJ whole genome shotgun (WGS) entry which is preliminary data.</text>
</comment>
<evidence type="ECO:0000256" key="2">
    <source>
        <dbReference type="SAM" id="MobiDB-lite"/>
    </source>
</evidence>
<sequence length="200" mass="23040">MYQLYRIGDENLPDFKYRREPNVKVKSAAKNLSDLMFKKSFTNDKICFYYGKSSISVINLETQSCSCRFFLAYSNCAHVYKAILIFDIQTPSSKFIVRPRKGPKSKTKIEPDVDVALAKESFMTNSQLDIFLSLVASYNNINNLLFQFEIIYYSPLKVEDKILKTMPDNQVIENPTSKVPEKNVSRGRGRPRIQKGALKH</sequence>
<keyword evidence="1" id="KW-0862">Zinc</keyword>
<dbReference type="InterPro" id="IPR007527">
    <property type="entry name" value="Znf_SWIM"/>
</dbReference>
<keyword evidence="1" id="KW-0479">Metal-binding</keyword>
<proteinExistence type="predicted"/>
<reference evidence="4" key="1">
    <citation type="submission" date="2021-02" db="EMBL/GenBank/DDBJ databases">
        <authorList>
            <person name="Nowell W R."/>
        </authorList>
    </citation>
    <scope>NUCLEOTIDE SEQUENCE</scope>
    <source>
        <strain evidence="4">Ploen Becks lab</strain>
    </source>
</reference>
<evidence type="ECO:0000313" key="4">
    <source>
        <dbReference type="EMBL" id="CAF1117097.1"/>
    </source>
</evidence>
<keyword evidence="1" id="KW-0863">Zinc-finger</keyword>
<accession>A0A814Q8P3</accession>
<evidence type="ECO:0000259" key="3">
    <source>
        <dbReference type="PROSITE" id="PS50966"/>
    </source>
</evidence>
<dbReference type="Proteomes" id="UP000663879">
    <property type="component" value="Unassembled WGS sequence"/>
</dbReference>
<organism evidence="4 5">
    <name type="scientific">Brachionus calyciflorus</name>
    <dbReference type="NCBI Taxonomy" id="104777"/>
    <lineage>
        <taxon>Eukaryota</taxon>
        <taxon>Metazoa</taxon>
        <taxon>Spiralia</taxon>
        <taxon>Gnathifera</taxon>
        <taxon>Rotifera</taxon>
        <taxon>Eurotatoria</taxon>
        <taxon>Monogononta</taxon>
        <taxon>Pseudotrocha</taxon>
        <taxon>Ploima</taxon>
        <taxon>Brachionidae</taxon>
        <taxon>Brachionus</taxon>
    </lineage>
</organism>
<evidence type="ECO:0000256" key="1">
    <source>
        <dbReference type="PROSITE-ProRule" id="PRU00325"/>
    </source>
</evidence>
<name>A0A814Q8P3_9BILA</name>
<dbReference type="PROSITE" id="PS50966">
    <property type="entry name" value="ZF_SWIM"/>
    <property type="match status" value="1"/>
</dbReference>
<keyword evidence="5" id="KW-1185">Reference proteome</keyword>
<dbReference type="AlphaFoldDB" id="A0A814Q8P3"/>
<feature type="compositionally biased region" description="Basic residues" evidence="2">
    <location>
        <begin position="185"/>
        <end position="200"/>
    </location>
</feature>
<dbReference type="OrthoDB" id="10201647at2759"/>
<gene>
    <name evidence="4" type="ORF">OXX778_LOCUS21883</name>
</gene>
<dbReference type="EMBL" id="CAJNOC010008549">
    <property type="protein sequence ID" value="CAF1117097.1"/>
    <property type="molecule type" value="Genomic_DNA"/>
</dbReference>
<feature type="region of interest" description="Disordered" evidence="2">
    <location>
        <begin position="172"/>
        <end position="200"/>
    </location>
</feature>
<evidence type="ECO:0000313" key="5">
    <source>
        <dbReference type="Proteomes" id="UP000663879"/>
    </source>
</evidence>
<feature type="domain" description="SWIM-type" evidence="3">
    <location>
        <begin position="56"/>
        <end position="87"/>
    </location>
</feature>